<dbReference type="RefSeq" id="WP_119932572.1">
    <property type="nucleotide sequence ID" value="NZ_JAAVUN010000005.1"/>
</dbReference>
<dbReference type="Gene3D" id="3.60.160.10">
    <property type="entry name" value="Mitochondrial biogenesis AIM24"/>
    <property type="match status" value="1"/>
</dbReference>
<dbReference type="PANTHER" id="PTHR38074:SF1">
    <property type="entry name" value="ALTERED INHERITANCE OF MITOCHONDRIA PROTEIN 24, MITOCHONDRIAL"/>
    <property type="match status" value="1"/>
</dbReference>
<protein>
    <submittedName>
        <fullName evidence="1">AIM24 family protein</fullName>
    </submittedName>
</protein>
<dbReference type="InterPro" id="IPR002838">
    <property type="entry name" value="AIM24"/>
</dbReference>
<name>A0A846TXZ7_9MICC</name>
<dbReference type="EMBL" id="JAAVUN010000005">
    <property type="protein sequence ID" value="NKE09165.1"/>
    <property type="molecule type" value="Genomic_DNA"/>
</dbReference>
<gene>
    <name evidence="1" type="ORF">GTW58_04250</name>
</gene>
<dbReference type="InterPro" id="IPR036983">
    <property type="entry name" value="AIM24_sf"/>
</dbReference>
<proteinExistence type="predicted"/>
<organism evidence="1 2">
    <name type="scientific">Kocuria subflava</name>
    <dbReference type="NCBI Taxonomy" id="1736139"/>
    <lineage>
        <taxon>Bacteria</taxon>
        <taxon>Bacillati</taxon>
        <taxon>Actinomycetota</taxon>
        <taxon>Actinomycetes</taxon>
        <taxon>Micrococcales</taxon>
        <taxon>Micrococcaceae</taxon>
        <taxon>Kocuria</taxon>
    </lineage>
</organism>
<dbReference type="InterPro" id="IPR016031">
    <property type="entry name" value="Trp_RNA-bd_attenuator-like_dom"/>
</dbReference>
<comment type="caution">
    <text evidence="1">The sequence shown here is derived from an EMBL/GenBank/DDBJ whole genome shotgun (WGS) entry which is preliminary data.</text>
</comment>
<evidence type="ECO:0000313" key="2">
    <source>
        <dbReference type="Proteomes" id="UP000521379"/>
    </source>
</evidence>
<evidence type="ECO:0000313" key="1">
    <source>
        <dbReference type="EMBL" id="NKE09165.1"/>
    </source>
</evidence>
<dbReference type="Proteomes" id="UP000521379">
    <property type="component" value="Unassembled WGS sequence"/>
</dbReference>
<dbReference type="AlphaFoldDB" id="A0A846TXZ7"/>
<sequence>MRSELFAPEHMERQTQDQWALQSKKMLRVNMTQDIIATKGAMVAYQGQMSFRHEGSGTVGKFLKKALTNEDAPMMRVSGQGEVFFARQNRFIFLLLLEGEAITVNSSSLLAFDSSLSWDIRRVQGAGMLAGGLFNLELSGQGYVAICSDGDPMVLDASGQPTFVDPQAAVCWSANLAPSIKNDFNFSGMLRGGSGEAFQLAFHGPGFVVVQPSEGTPVVRAGG</sequence>
<dbReference type="PANTHER" id="PTHR38074">
    <property type="entry name" value="ALTERED INHERITANCE OF MITOCHONDRIA PROTEIN 24, MITOCHONDRIAL"/>
    <property type="match status" value="1"/>
</dbReference>
<reference evidence="1 2" key="1">
    <citation type="submission" date="2020-02" db="EMBL/GenBank/DDBJ databases">
        <authorList>
            <person name="Sun Q."/>
        </authorList>
    </citation>
    <scope>NUCLEOTIDE SEQUENCE [LARGE SCALE GENOMIC DNA]</scope>
    <source>
        <strain evidence="1 2">YIM 13062</strain>
    </source>
</reference>
<keyword evidence="2" id="KW-1185">Reference proteome</keyword>
<accession>A0A846TXZ7</accession>
<dbReference type="Pfam" id="PF01987">
    <property type="entry name" value="AIM24"/>
    <property type="match status" value="1"/>
</dbReference>
<dbReference type="SUPFAM" id="SSF51219">
    <property type="entry name" value="TRAP-like"/>
    <property type="match status" value="1"/>
</dbReference>